<keyword evidence="2" id="KW-0547">Nucleotide-binding</keyword>
<dbReference type="EMBL" id="AJFU01000003">
    <property type="protein sequence ID" value="EIE42346.1"/>
    <property type="molecule type" value="Genomic_DNA"/>
</dbReference>
<dbReference type="PATRIC" id="fig|1131455.3.peg.95"/>
<evidence type="ECO:0000313" key="7">
    <source>
        <dbReference type="Proteomes" id="UP000006229"/>
    </source>
</evidence>
<gene>
    <name evidence="6" type="ORF">MCANUFG4_00483</name>
</gene>
<dbReference type="GO" id="GO:0005524">
    <property type="term" value="F:ATP binding"/>
    <property type="evidence" value="ECO:0007669"/>
    <property type="project" value="UniProtKB-KW"/>
</dbReference>
<dbReference type="AlphaFoldDB" id="I1A775"/>
<name>I1A775_9BACT</name>
<dbReference type="PANTHER" id="PTHR13504:SF38">
    <property type="entry name" value="FIDO DOMAIN-CONTAINING PROTEIN"/>
    <property type="match status" value="1"/>
</dbReference>
<dbReference type="InterPro" id="IPR003812">
    <property type="entry name" value="Fido"/>
</dbReference>
<protein>
    <submittedName>
        <fullName evidence="6">Fic family protein</fullName>
    </submittedName>
</protein>
<dbReference type="Proteomes" id="UP000006229">
    <property type="component" value="Unassembled WGS sequence"/>
</dbReference>
<feature type="domain" description="Fido" evidence="5">
    <location>
        <begin position="108"/>
        <end position="266"/>
    </location>
</feature>
<reference evidence="6 7" key="1">
    <citation type="journal article" date="2012" name="J. Bacteriol.">
        <title>Genome annotation of five Mycoplasma canis strains.</title>
        <authorList>
            <person name="Brown D.R."/>
            <person name="May M."/>
            <person name="Michaels D.L."/>
            <person name="Barbet A.F."/>
        </authorList>
    </citation>
    <scope>NUCLEOTIDE SEQUENCE [LARGE SCALE GENOMIC DNA]</scope>
    <source>
        <strain evidence="6 7">UFG4</strain>
    </source>
</reference>
<dbReference type="RefSeq" id="WP_004796988.1">
    <property type="nucleotide sequence ID" value="NZ_AJFU01000003.1"/>
</dbReference>
<dbReference type="Pfam" id="PF02661">
    <property type="entry name" value="Fic"/>
    <property type="match status" value="1"/>
</dbReference>
<evidence type="ECO:0000259" key="5">
    <source>
        <dbReference type="PROSITE" id="PS51459"/>
    </source>
</evidence>
<feature type="glycosylation site" description="N-linked (GlcNAc...) asparagine" evidence="4">
    <location>
        <position position="100"/>
    </location>
</feature>
<feature type="site" description="Important for autoinhibition of adenylyltransferase activity" evidence="3">
    <location>
        <position position="62"/>
    </location>
</feature>
<feature type="binding site" evidence="2">
    <location>
        <begin position="201"/>
        <end position="208"/>
    </location>
    <ligand>
        <name>ATP</name>
        <dbReference type="ChEBI" id="CHEBI:30616"/>
    </ligand>
</feature>
<keyword evidence="2" id="KW-0067">ATP-binding</keyword>
<evidence type="ECO:0000256" key="4">
    <source>
        <dbReference type="PIRSR" id="PIRSR640198-4"/>
    </source>
</evidence>
<dbReference type="InterPro" id="IPR036597">
    <property type="entry name" value="Fido-like_dom_sf"/>
</dbReference>
<accession>I1A775</accession>
<sequence length="348" mass="40640">MRNFNYEKLKKIKWDTEIINLLTKIHEHKGKQNLFSKQKTVVLKRLIEIAKIQSIEDSNKIEGIITTSARIKDLISQKTTPKNGDEKEILGYKDVLDIINESFEYIPINSNHILQLHKYLYKYSEKAIGGKYKNTQNSIIEKHENSINIEFFKSLDPYETPNAIERICEELNKALDRSKIDSLILIPIFIHDFLSIHPFNDGNGRMSRLLTTLLLYKQGYMVGKYISLESQIEKSKEKYYLSLRQSSSGWHDNTEDVLPFVKYTLRVILAAYISFEERMKYVDEKAPKKELVKNIINSKIGKFTKTEIMNLLPNVGKATIENTLKQLLEQNYIERFGKGRATFYVKKN</sequence>
<feature type="active site" evidence="1">
    <location>
        <position position="197"/>
    </location>
</feature>
<evidence type="ECO:0000256" key="1">
    <source>
        <dbReference type="PIRSR" id="PIRSR640198-1"/>
    </source>
</evidence>
<dbReference type="Gene3D" id="1.10.3290.10">
    <property type="entry name" value="Fido-like domain"/>
    <property type="match status" value="1"/>
</dbReference>
<dbReference type="InterPro" id="IPR036388">
    <property type="entry name" value="WH-like_DNA-bd_sf"/>
</dbReference>
<comment type="caution">
    <text evidence="6">The sequence shown here is derived from an EMBL/GenBank/DDBJ whole genome shotgun (WGS) entry which is preliminary data.</text>
</comment>
<dbReference type="Gene3D" id="1.10.10.10">
    <property type="entry name" value="Winged helix-like DNA-binding domain superfamily/Winged helix DNA-binding domain"/>
    <property type="match status" value="1"/>
</dbReference>
<evidence type="ECO:0000256" key="3">
    <source>
        <dbReference type="PIRSR" id="PIRSR640198-3"/>
    </source>
</evidence>
<keyword evidence="7" id="KW-1185">Reference proteome</keyword>
<organism evidence="6 7">
    <name type="scientific">Mycoplasmopsis canis UFG4</name>
    <dbReference type="NCBI Taxonomy" id="1131455"/>
    <lineage>
        <taxon>Bacteria</taxon>
        <taxon>Bacillati</taxon>
        <taxon>Mycoplasmatota</taxon>
        <taxon>Mycoplasmoidales</taxon>
        <taxon>Metamycoplasmataceae</taxon>
        <taxon>Mycoplasmopsis</taxon>
    </lineage>
</organism>
<dbReference type="SUPFAM" id="SSF140931">
    <property type="entry name" value="Fic-like"/>
    <property type="match status" value="1"/>
</dbReference>
<feature type="binding site" evidence="2">
    <location>
        <begin position="239"/>
        <end position="240"/>
    </location>
    <ligand>
        <name>ATP</name>
        <dbReference type="ChEBI" id="CHEBI:30616"/>
    </ligand>
</feature>
<dbReference type="PANTHER" id="PTHR13504">
    <property type="entry name" value="FIDO DOMAIN-CONTAINING PROTEIN DDB_G0283145"/>
    <property type="match status" value="1"/>
</dbReference>
<dbReference type="OrthoDB" id="9813719at2"/>
<evidence type="ECO:0000256" key="2">
    <source>
        <dbReference type="PIRSR" id="PIRSR640198-2"/>
    </source>
</evidence>
<evidence type="ECO:0000313" key="6">
    <source>
        <dbReference type="EMBL" id="EIE42346.1"/>
    </source>
</evidence>
<dbReference type="InterPro" id="IPR040198">
    <property type="entry name" value="Fido_containing"/>
</dbReference>
<dbReference type="PROSITE" id="PS51459">
    <property type="entry name" value="FIDO"/>
    <property type="match status" value="1"/>
</dbReference>
<proteinExistence type="predicted"/>